<dbReference type="Gene3D" id="2.60.40.790">
    <property type="match status" value="1"/>
</dbReference>
<reference evidence="4 5" key="1">
    <citation type="submission" date="2019-03" db="EMBL/GenBank/DDBJ databases">
        <title>Ramlibacter henchirensis DSM 14656, whole genome shotgun sequence.</title>
        <authorList>
            <person name="Zhang X."/>
            <person name="Feng G."/>
            <person name="Zhu H."/>
        </authorList>
    </citation>
    <scope>NUCLEOTIDE SEQUENCE [LARGE SCALE GENOMIC DNA]</scope>
    <source>
        <strain evidence="4 5">DSM 14656</strain>
    </source>
</reference>
<dbReference type="CDD" id="cd00298">
    <property type="entry name" value="ACD_sHsps_p23-like"/>
    <property type="match status" value="1"/>
</dbReference>
<dbReference type="RefSeq" id="WP_135263752.1">
    <property type="nucleotide sequence ID" value="NZ_SMLM01000002.1"/>
</dbReference>
<dbReference type="InterPro" id="IPR002068">
    <property type="entry name" value="A-crystallin/Hsp20_dom"/>
</dbReference>
<dbReference type="Proteomes" id="UP000298180">
    <property type="component" value="Unassembled WGS sequence"/>
</dbReference>
<dbReference type="InterPro" id="IPR008978">
    <property type="entry name" value="HSP20-like_chaperone"/>
</dbReference>
<evidence type="ECO:0000313" key="4">
    <source>
        <dbReference type="EMBL" id="TFZ02222.1"/>
    </source>
</evidence>
<dbReference type="SUPFAM" id="SSF49764">
    <property type="entry name" value="HSP20-like chaperones"/>
    <property type="match status" value="1"/>
</dbReference>
<evidence type="ECO:0000313" key="5">
    <source>
        <dbReference type="Proteomes" id="UP000298180"/>
    </source>
</evidence>
<accession>A0A4Z0BU01</accession>
<gene>
    <name evidence="4" type="ORF">EZ313_13175</name>
</gene>
<evidence type="ECO:0000259" key="3">
    <source>
        <dbReference type="PROSITE" id="PS01031"/>
    </source>
</evidence>
<dbReference type="PROSITE" id="PS01031">
    <property type="entry name" value="SHSP"/>
    <property type="match status" value="1"/>
</dbReference>
<protein>
    <submittedName>
        <fullName evidence="4">Hsp20 family protein</fullName>
    </submittedName>
</protein>
<comment type="similarity">
    <text evidence="1 2">Belongs to the small heat shock protein (HSP20) family.</text>
</comment>
<feature type="domain" description="SHSP" evidence="3">
    <location>
        <begin position="30"/>
        <end position="126"/>
    </location>
</feature>
<keyword evidence="5" id="KW-1185">Reference proteome</keyword>
<dbReference type="OrthoDB" id="8794599at2"/>
<sequence>MFFAPVVRSRAAAPAFRSFDRSFERFVNDAFFGSGVSGFQLEQDDKAWTVTLDMPGVAREDLSINIEGAIVRIETKGEAKRQYKAAYELPQEIDVDATTARLEYGVLTLTLAKKQPVSNARQIEVK</sequence>
<comment type="caution">
    <text evidence="4">The sequence shown here is derived from an EMBL/GenBank/DDBJ whole genome shotgun (WGS) entry which is preliminary data.</text>
</comment>
<name>A0A4Z0BU01_9BURK</name>
<dbReference type="Pfam" id="PF00011">
    <property type="entry name" value="HSP20"/>
    <property type="match status" value="1"/>
</dbReference>
<organism evidence="4 5">
    <name type="scientific">Ramlibacter henchirensis</name>
    <dbReference type="NCBI Taxonomy" id="204072"/>
    <lineage>
        <taxon>Bacteria</taxon>
        <taxon>Pseudomonadati</taxon>
        <taxon>Pseudomonadota</taxon>
        <taxon>Betaproteobacteria</taxon>
        <taxon>Burkholderiales</taxon>
        <taxon>Comamonadaceae</taxon>
        <taxon>Ramlibacter</taxon>
    </lineage>
</organism>
<proteinExistence type="inferred from homology"/>
<dbReference type="AlphaFoldDB" id="A0A4Z0BU01"/>
<evidence type="ECO:0000256" key="2">
    <source>
        <dbReference type="RuleBase" id="RU003616"/>
    </source>
</evidence>
<dbReference type="EMBL" id="SMLM01000002">
    <property type="protein sequence ID" value="TFZ02222.1"/>
    <property type="molecule type" value="Genomic_DNA"/>
</dbReference>
<evidence type="ECO:0000256" key="1">
    <source>
        <dbReference type="PROSITE-ProRule" id="PRU00285"/>
    </source>
</evidence>